<dbReference type="Gene3D" id="3.40.710.10">
    <property type="entry name" value="DD-peptidase/beta-lactamase superfamily"/>
    <property type="match status" value="1"/>
</dbReference>
<keyword evidence="2" id="KW-0378">Hydrolase</keyword>
<dbReference type="InterPro" id="IPR012338">
    <property type="entry name" value="Beta-lactam/transpept-like"/>
</dbReference>
<dbReference type="AlphaFoldDB" id="A0A3A8JY33"/>
<reference evidence="3" key="1">
    <citation type="submission" date="2018-09" db="EMBL/GenBank/DDBJ databases">
        <authorList>
            <person name="Livingstone P.G."/>
            <person name="Whitworth D.E."/>
        </authorList>
    </citation>
    <scope>NUCLEOTIDE SEQUENCE [LARGE SCALE GENOMIC DNA]</scope>
    <source>
        <strain evidence="3">CA043D</strain>
    </source>
</reference>
<dbReference type="InterPro" id="IPR050789">
    <property type="entry name" value="Diverse_Enzym_Activities"/>
</dbReference>
<accession>A0A3A8JY33</accession>
<name>A0A3A8JY33_9BACT</name>
<dbReference type="Pfam" id="PF00144">
    <property type="entry name" value="Beta-lactamase"/>
    <property type="match status" value="1"/>
</dbReference>
<organism evidence="2 3">
    <name type="scientific">Corallococcus carmarthensis</name>
    <dbReference type="NCBI Taxonomy" id="2316728"/>
    <lineage>
        <taxon>Bacteria</taxon>
        <taxon>Pseudomonadati</taxon>
        <taxon>Myxococcota</taxon>
        <taxon>Myxococcia</taxon>
        <taxon>Myxococcales</taxon>
        <taxon>Cystobacterineae</taxon>
        <taxon>Myxococcaceae</taxon>
        <taxon>Corallococcus</taxon>
    </lineage>
</organism>
<feature type="domain" description="Beta-lactamase-related" evidence="1">
    <location>
        <begin position="20"/>
        <end position="391"/>
    </location>
</feature>
<evidence type="ECO:0000313" key="2">
    <source>
        <dbReference type="EMBL" id="RKG97124.1"/>
    </source>
</evidence>
<proteinExistence type="predicted"/>
<dbReference type="OrthoDB" id="9808046at2"/>
<sequence length="406" mass="43753">MSPATARGLSQPRLAGMTSALRGHVERGELPGLVALVARGDTVHVDAPGTQDLTSGKPMRRDSLFRLASMAKPITAVATLMLVEEGKLPLDGAVDPWLPELANRRVLRTPDGPLDDTVPAKRAITVRDLLTLRWGLGAVMAPPGTHPIQRAMEEARVTPGFHVLTDPPDEFMRRLGSLPLRYPPGERWAYHTGYEVLGVLVARASGLRFEDFLRERLFAPLGMKDTAFVVPAEKLGRLTAAYARDPATGRLEAWDTPADSYWSRPPAFPSGGGQGGLVSTADDVLAFCRMLLGGGQAGDTRLLSRASVQEMLTDQIPEEQKAASPFFPGFWDASGWGFGGSVCTKPDGVSPTAGRFGWAGGYGTTFFIDPRQDLTAVLLTQRRMQGPEDEALAMAFSKGAYQALED</sequence>
<dbReference type="PANTHER" id="PTHR43283">
    <property type="entry name" value="BETA-LACTAMASE-RELATED"/>
    <property type="match status" value="1"/>
</dbReference>
<gene>
    <name evidence="2" type="ORF">D7X32_33705</name>
</gene>
<evidence type="ECO:0000259" key="1">
    <source>
        <dbReference type="Pfam" id="PF00144"/>
    </source>
</evidence>
<dbReference type="GO" id="GO:0016787">
    <property type="term" value="F:hydrolase activity"/>
    <property type="evidence" value="ECO:0007669"/>
    <property type="project" value="UniProtKB-KW"/>
</dbReference>
<dbReference type="InterPro" id="IPR001466">
    <property type="entry name" value="Beta-lactam-related"/>
</dbReference>
<dbReference type="PANTHER" id="PTHR43283:SF3">
    <property type="entry name" value="BETA-LACTAMASE FAMILY PROTEIN (AFU_ORTHOLOGUE AFUA_5G07500)"/>
    <property type="match status" value="1"/>
</dbReference>
<protein>
    <submittedName>
        <fullName evidence="2">Class A beta-lactamase-related serine hydrolase</fullName>
    </submittedName>
</protein>
<dbReference type="Proteomes" id="UP000268313">
    <property type="component" value="Unassembled WGS sequence"/>
</dbReference>
<comment type="caution">
    <text evidence="2">The sequence shown here is derived from an EMBL/GenBank/DDBJ whole genome shotgun (WGS) entry which is preliminary data.</text>
</comment>
<dbReference type="SUPFAM" id="SSF56601">
    <property type="entry name" value="beta-lactamase/transpeptidase-like"/>
    <property type="match status" value="1"/>
</dbReference>
<dbReference type="EMBL" id="RAWE01000188">
    <property type="protein sequence ID" value="RKG97124.1"/>
    <property type="molecule type" value="Genomic_DNA"/>
</dbReference>
<evidence type="ECO:0000313" key="3">
    <source>
        <dbReference type="Proteomes" id="UP000268313"/>
    </source>
</evidence>
<keyword evidence="3" id="KW-1185">Reference proteome</keyword>